<sequence>METKAEILLVDDHALILEGMQRMLELVPGVKVADAVTSGTRAAELIGERDYDIYVLDVSLPDISGFDLVDMIREINESARIVISTMHEEIWIINRLIRQKVNAVILKSSEAMEIGNAVKSVLAGDSYACPRFKSIRQRLSLSPVQIHPKDIPTKRELDVLKAVARGCNTHEVAAELKISENTVETFRKRLIQKFCAKNAIDMVVKAMAKGWIEIG</sequence>
<organism evidence="8 9">
    <name type="scientific">Bacteroides fragilis</name>
    <dbReference type="NCBI Taxonomy" id="817"/>
    <lineage>
        <taxon>Bacteria</taxon>
        <taxon>Pseudomonadati</taxon>
        <taxon>Bacteroidota</taxon>
        <taxon>Bacteroidia</taxon>
        <taxon>Bacteroidales</taxon>
        <taxon>Bacteroidaceae</taxon>
        <taxon>Bacteroides</taxon>
    </lineage>
</organism>
<dbReference type="PANTHER" id="PTHR43214:SF41">
    <property type="entry name" value="NITRATE_NITRITE RESPONSE REGULATOR PROTEIN NARP"/>
    <property type="match status" value="1"/>
</dbReference>
<name>A0A412Y1X2_BACFG</name>
<accession>A0A412Y1X2</accession>
<keyword evidence="1 5" id="KW-0597">Phosphoprotein</keyword>
<dbReference type="GO" id="GO:0006355">
    <property type="term" value="P:regulation of DNA-templated transcription"/>
    <property type="evidence" value="ECO:0007669"/>
    <property type="project" value="InterPro"/>
</dbReference>
<dbReference type="InterPro" id="IPR058245">
    <property type="entry name" value="NreC/VraR/RcsB-like_REC"/>
</dbReference>
<dbReference type="PROSITE" id="PS00622">
    <property type="entry name" value="HTH_LUXR_1"/>
    <property type="match status" value="1"/>
</dbReference>
<dbReference type="InterPro" id="IPR036388">
    <property type="entry name" value="WH-like_DNA-bd_sf"/>
</dbReference>
<dbReference type="Pfam" id="PF00072">
    <property type="entry name" value="Response_reg"/>
    <property type="match status" value="1"/>
</dbReference>
<dbReference type="Gene3D" id="1.10.10.10">
    <property type="entry name" value="Winged helix-like DNA-binding domain superfamily/Winged helix DNA-binding domain"/>
    <property type="match status" value="1"/>
</dbReference>
<dbReference type="PROSITE" id="PS50043">
    <property type="entry name" value="HTH_LUXR_2"/>
    <property type="match status" value="1"/>
</dbReference>
<evidence type="ECO:0000256" key="4">
    <source>
        <dbReference type="ARBA" id="ARBA00023163"/>
    </source>
</evidence>
<feature type="domain" description="Response regulatory" evidence="7">
    <location>
        <begin position="6"/>
        <end position="122"/>
    </location>
</feature>
<dbReference type="InterPro" id="IPR016032">
    <property type="entry name" value="Sig_transdc_resp-reg_C-effctor"/>
</dbReference>
<dbReference type="GO" id="GO:0003677">
    <property type="term" value="F:DNA binding"/>
    <property type="evidence" value="ECO:0007669"/>
    <property type="project" value="UniProtKB-KW"/>
</dbReference>
<dbReference type="Pfam" id="PF00196">
    <property type="entry name" value="GerE"/>
    <property type="match status" value="1"/>
</dbReference>
<keyword evidence="3 8" id="KW-0238">DNA-binding</keyword>
<dbReference type="CDD" id="cd17535">
    <property type="entry name" value="REC_NarL-like"/>
    <property type="match status" value="1"/>
</dbReference>
<feature type="modified residue" description="4-aspartylphosphate" evidence="5">
    <location>
        <position position="57"/>
    </location>
</feature>
<protein>
    <submittedName>
        <fullName evidence="8">DNA-binding response regulator</fullName>
    </submittedName>
</protein>
<dbReference type="PRINTS" id="PR00038">
    <property type="entry name" value="HTHLUXR"/>
</dbReference>
<gene>
    <name evidence="8" type="ORF">DWW08_14790</name>
</gene>
<reference evidence="8 9" key="1">
    <citation type="submission" date="2018-08" db="EMBL/GenBank/DDBJ databases">
        <title>A genome reference for cultivated species of the human gut microbiota.</title>
        <authorList>
            <person name="Zou Y."/>
            <person name="Xue W."/>
            <person name="Luo G."/>
        </authorList>
    </citation>
    <scope>NUCLEOTIDE SEQUENCE [LARGE SCALE GENOMIC DNA]</scope>
    <source>
        <strain evidence="8 9">AF14-26</strain>
    </source>
</reference>
<dbReference type="PROSITE" id="PS50110">
    <property type="entry name" value="RESPONSE_REGULATORY"/>
    <property type="match status" value="1"/>
</dbReference>
<evidence type="ECO:0000256" key="2">
    <source>
        <dbReference type="ARBA" id="ARBA00023015"/>
    </source>
</evidence>
<dbReference type="InterPro" id="IPR011006">
    <property type="entry name" value="CheY-like_superfamily"/>
</dbReference>
<evidence type="ECO:0000313" key="8">
    <source>
        <dbReference type="EMBL" id="RGV51415.1"/>
    </source>
</evidence>
<dbReference type="GO" id="GO:0000160">
    <property type="term" value="P:phosphorelay signal transduction system"/>
    <property type="evidence" value="ECO:0007669"/>
    <property type="project" value="InterPro"/>
</dbReference>
<comment type="caution">
    <text evidence="8">The sequence shown here is derived from an EMBL/GenBank/DDBJ whole genome shotgun (WGS) entry which is preliminary data.</text>
</comment>
<dbReference type="AlphaFoldDB" id="A0A412Y1X2"/>
<feature type="domain" description="HTH luxR-type" evidence="6">
    <location>
        <begin position="145"/>
        <end position="210"/>
    </location>
</feature>
<dbReference type="SUPFAM" id="SSF46894">
    <property type="entry name" value="C-terminal effector domain of the bipartite response regulators"/>
    <property type="match status" value="1"/>
</dbReference>
<evidence type="ECO:0000256" key="5">
    <source>
        <dbReference type="PROSITE-ProRule" id="PRU00169"/>
    </source>
</evidence>
<proteinExistence type="predicted"/>
<dbReference type="CDD" id="cd06170">
    <property type="entry name" value="LuxR_C_like"/>
    <property type="match status" value="1"/>
</dbReference>
<dbReference type="InterPro" id="IPR001789">
    <property type="entry name" value="Sig_transdc_resp-reg_receiver"/>
</dbReference>
<keyword evidence="4" id="KW-0804">Transcription</keyword>
<evidence type="ECO:0000259" key="6">
    <source>
        <dbReference type="PROSITE" id="PS50043"/>
    </source>
</evidence>
<dbReference type="EMBL" id="QRZH01000013">
    <property type="protein sequence ID" value="RGV51415.1"/>
    <property type="molecule type" value="Genomic_DNA"/>
</dbReference>
<dbReference type="SUPFAM" id="SSF52172">
    <property type="entry name" value="CheY-like"/>
    <property type="match status" value="1"/>
</dbReference>
<dbReference type="Proteomes" id="UP000286270">
    <property type="component" value="Unassembled WGS sequence"/>
</dbReference>
<evidence type="ECO:0000313" key="9">
    <source>
        <dbReference type="Proteomes" id="UP000286270"/>
    </source>
</evidence>
<dbReference type="PANTHER" id="PTHR43214">
    <property type="entry name" value="TWO-COMPONENT RESPONSE REGULATOR"/>
    <property type="match status" value="1"/>
</dbReference>
<dbReference type="SMART" id="SM00448">
    <property type="entry name" value="REC"/>
    <property type="match status" value="1"/>
</dbReference>
<dbReference type="Gene3D" id="3.40.50.2300">
    <property type="match status" value="1"/>
</dbReference>
<evidence type="ECO:0000256" key="3">
    <source>
        <dbReference type="ARBA" id="ARBA00023125"/>
    </source>
</evidence>
<evidence type="ECO:0000256" key="1">
    <source>
        <dbReference type="ARBA" id="ARBA00022553"/>
    </source>
</evidence>
<keyword evidence="2" id="KW-0805">Transcription regulation</keyword>
<dbReference type="RefSeq" id="WP_122142956.1">
    <property type="nucleotide sequence ID" value="NZ_JAFKPL010000032.1"/>
</dbReference>
<evidence type="ECO:0000259" key="7">
    <source>
        <dbReference type="PROSITE" id="PS50110"/>
    </source>
</evidence>
<dbReference type="InterPro" id="IPR000792">
    <property type="entry name" value="Tscrpt_reg_LuxR_C"/>
</dbReference>
<dbReference type="SMART" id="SM00421">
    <property type="entry name" value="HTH_LUXR"/>
    <property type="match status" value="1"/>
</dbReference>
<dbReference type="InterPro" id="IPR039420">
    <property type="entry name" value="WalR-like"/>
</dbReference>